<feature type="compositionally biased region" description="Polar residues" evidence="1">
    <location>
        <begin position="56"/>
        <end position="81"/>
    </location>
</feature>
<protein>
    <submittedName>
        <fullName evidence="2">Uncharacterized protein</fullName>
    </submittedName>
</protein>
<evidence type="ECO:0000313" key="2">
    <source>
        <dbReference type="EMBL" id="MEP0950301.1"/>
    </source>
</evidence>
<keyword evidence="3" id="KW-1185">Reference proteome</keyword>
<gene>
    <name evidence="2" type="ORF">NC992_25770</name>
</gene>
<reference evidence="2 3" key="1">
    <citation type="submission" date="2022-04" db="EMBL/GenBank/DDBJ databases">
        <title>Positive selection, recombination, and allopatry shape intraspecific diversity of widespread and dominant cyanobacteria.</title>
        <authorList>
            <person name="Wei J."/>
            <person name="Shu W."/>
            <person name="Hu C."/>
        </authorList>
    </citation>
    <scope>NUCLEOTIDE SEQUENCE [LARGE SCALE GENOMIC DNA]</scope>
    <source>
        <strain evidence="2 3">DQ-A4</strain>
    </source>
</reference>
<feature type="region of interest" description="Disordered" evidence="1">
    <location>
        <begin position="1"/>
        <end position="92"/>
    </location>
</feature>
<evidence type="ECO:0000313" key="3">
    <source>
        <dbReference type="Proteomes" id="UP001482513"/>
    </source>
</evidence>
<dbReference type="Proteomes" id="UP001482513">
    <property type="component" value="Unassembled WGS sequence"/>
</dbReference>
<proteinExistence type="predicted"/>
<accession>A0ABV0KBZ6</accession>
<dbReference type="EMBL" id="JAMPKX010000026">
    <property type="protein sequence ID" value="MEP0950301.1"/>
    <property type="molecule type" value="Genomic_DNA"/>
</dbReference>
<comment type="caution">
    <text evidence="2">The sequence shown here is derived from an EMBL/GenBank/DDBJ whole genome shotgun (WGS) entry which is preliminary data.</text>
</comment>
<evidence type="ECO:0000256" key="1">
    <source>
        <dbReference type="SAM" id="MobiDB-lite"/>
    </source>
</evidence>
<sequence length="128" mass="14281">MSPQKRRSLDDAMAASFVYGDNEAPPPAPQAPSEPPPVDTSKPTPKRSTKSKPADSLTTVNIKIPRSQQRWLQDTAQQVRDNNPEPVPPPQRVYPQHLIQAAIALLEAQDVDWSAVRNVEELRDRLNL</sequence>
<name>A0ABV0KBZ6_9CYAN</name>
<feature type="compositionally biased region" description="Pro residues" evidence="1">
    <location>
        <begin position="24"/>
        <end position="38"/>
    </location>
</feature>
<organism evidence="2 3">
    <name type="scientific">Leptolyngbya subtilissima DQ-A4</name>
    <dbReference type="NCBI Taxonomy" id="2933933"/>
    <lineage>
        <taxon>Bacteria</taxon>
        <taxon>Bacillati</taxon>
        <taxon>Cyanobacteriota</taxon>
        <taxon>Cyanophyceae</taxon>
        <taxon>Leptolyngbyales</taxon>
        <taxon>Leptolyngbyaceae</taxon>
        <taxon>Leptolyngbya group</taxon>
        <taxon>Leptolyngbya</taxon>
    </lineage>
</organism>
<dbReference type="RefSeq" id="WP_190697382.1">
    <property type="nucleotide sequence ID" value="NZ_JAMPKX010000026.1"/>
</dbReference>